<reference evidence="3" key="1">
    <citation type="journal article" date="2019" name="Curr. Biol.">
        <title>Genome Sequence of Striga asiatica Provides Insight into the Evolution of Plant Parasitism.</title>
        <authorList>
            <person name="Yoshida S."/>
            <person name="Kim S."/>
            <person name="Wafula E.K."/>
            <person name="Tanskanen J."/>
            <person name="Kim Y.M."/>
            <person name="Honaas L."/>
            <person name="Yang Z."/>
            <person name="Spallek T."/>
            <person name="Conn C.E."/>
            <person name="Ichihashi Y."/>
            <person name="Cheong K."/>
            <person name="Cui S."/>
            <person name="Der J.P."/>
            <person name="Gundlach H."/>
            <person name="Jiao Y."/>
            <person name="Hori C."/>
            <person name="Ishida J.K."/>
            <person name="Kasahara H."/>
            <person name="Kiba T."/>
            <person name="Kim M.S."/>
            <person name="Koo N."/>
            <person name="Laohavisit A."/>
            <person name="Lee Y.H."/>
            <person name="Lumba S."/>
            <person name="McCourt P."/>
            <person name="Mortimer J.C."/>
            <person name="Mutuku J.M."/>
            <person name="Nomura T."/>
            <person name="Sasaki-Sekimoto Y."/>
            <person name="Seto Y."/>
            <person name="Wang Y."/>
            <person name="Wakatake T."/>
            <person name="Sakakibara H."/>
            <person name="Demura T."/>
            <person name="Yamaguchi S."/>
            <person name="Yoneyama K."/>
            <person name="Manabe R.I."/>
            <person name="Nelson D.C."/>
            <person name="Schulman A.H."/>
            <person name="Timko M.P."/>
            <person name="dePamphilis C.W."/>
            <person name="Choi D."/>
            <person name="Shirasu K."/>
        </authorList>
    </citation>
    <scope>NUCLEOTIDE SEQUENCE [LARGE SCALE GENOMIC DNA]</scope>
    <source>
        <strain evidence="3">cv. UVA1</strain>
    </source>
</reference>
<keyword evidence="3" id="KW-1185">Reference proteome</keyword>
<dbReference type="Gene3D" id="2.60.210.10">
    <property type="entry name" value="Apoptosis, Tumor Necrosis Factor Receptor Associated Protein 2, Chain A"/>
    <property type="match status" value="1"/>
</dbReference>
<dbReference type="InterPro" id="IPR008974">
    <property type="entry name" value="TRAF-like"/>
</dbReference>
<evidence type="ECO:0000259" key="1">
    <source>
        <dbReference type="PROSITE" id="PS50144"/>
    </source>
</evidence>
<evidence type="ECO:0000313" key="2">
    <source>
        <dbReference type="EMBL" id="GER57201.1"/>
    </source>
</evidence>
<accession>A0A5A7RJ39</accession>
<comment type="caution">
    <text evidence="2">The sequence shown here is derived from an EMBL/GenBank/DDBJ whole genome shotgun (WGS) entry which is preliminary data.</text>
</comment>
<dbReference type="CDD" id="cd00121">
    <property type="entry name" value="MATH"/>
    <property type="match status" value="1"/>
</dbReference>
<protein>
    <submittedName>
        <fullName evidence="2">BTB-POZ and MATH domain 4</fullName>
    </submittedName>
</protein>
<gene>
    <name evidence="2" type="ORF">STAS_35010</name>
</gene>
<dbReference type="PROSITE" id="PS50144">
    <property type="entry name" value="MATH"/>
    <property type="match status" value="1"/>
</dbReference>
<dbReference type="OrthoDB" id="662532at2759"/>
<evidence type="ECO:0000313" key="3">
    <source>
        <dbReference type="Proteomes" id="UP000325081"/>
    </source>
</evidence>
<dbReference type="InterPro" id="IPR002083">
    <property type="entry name" value="MATH/TRAF_dom"/>
</dbReference>
<name>A0A5A7RJ39_STRAF</name>
<dbReference type="SUPFAM" id="SSF49599">
    <property type="entry name" value="TRAF domain-like"/>
    <property type="match status" value="1"/>
</dbReference>
<dbReference type="AlphaFoldDB" id="A0A5A7RJ39"/>
<dbReference type="EMBL" id="BKCP01013181">
    <property type="protein sequence ID" value="GER57201.1"/>
    <property type="molecule type" value="Genomic_DNA"/>
</dbReference>
<sequence length="216" mass="24260">MEEEVGKLHKSSYVWVLKDYSRHKARLGAGQAVESPEFTAGGHRWAILFYPNGFDPDARSQGYASMYLSLRSVGAGAGGNGNGNGVQLLYYWNRVDMVIGRSNLSVRAEPTQTSPLTMGLELAYGFDQFGSCTILYSLYILNRLFRFRTGTRSRGSIVLPRGSESLLVPLTCWRRPDRSILEARRSRFLRSSQSPHSHTDLAIADARWKMSRFVEA</sequence>
<proteinExistence type="predicted"/>
<feature type="domain" description="MATH" evidence="1">
    <location>
        <begin position="10"/>
        <end position="70"/>
    </location>
</feature>
<dbReference type="Proteomes" id="UP000325081">
    <property type="component" value="Unassembled WGS sequence"/>
</dbReference>
<dbReference type="Pfam" id="PF22486">
    <property type="entry name" value="MATH_2"/>
    <property type="match status" value="1"/>
</dbReference>
<organism evidence="2 3">
    <name type="scientific">Striga asiatica</name>
    <name type="common">Asiatic witchweed</name>
    <name type="synonym">Buchnera asiatica</name>
    <dbReference type="NCBI Taxonomy" id="4170"/>
    <lineage>
        <taxon>Eukaryota</taxon>
        <taxon>Viridiplantae</taxon>
        <taxon>Streptophyta</taxon>
        <taxon>Embryophyta</taxon>
        <taxon>Tracheophyta</taxon>
        <taxon>Spermatophyta</taxon>
        <taxon>Magnoliopsida</taxon>
        <taxon>eudicotyledons</taxon>
        <taxon>Gunneridae</taxon>
        <taxon>Pentapetalae</taxon>
        <taxon>asterids</taxon>
        <taxon>lamiids</taxon>
        <taxon>Lamiales</taxon>
        <taxon>Orobanchaceae</taxon>
        <taxon>Buchnereae</taxon>
        <taxon>Striga</taxon>
    </lineage>
</organism>